<organism evidence="2 3">
    <name type="scientific">Arabidopsis suecica</name>
    <name type="common">Swedish thale-cress</name>
    <name type="synonym">Cardaminopsis suecica</name>
    <dbReference type="NCBI Taxonomy" id="45249"/>
    <lineage>
        <taxon>Eukaryota</taxon>
        <taxon>Viridiplantae</taxon>
        <taxon>Streptophyta</taxon>
        <taxon>Embryophyta</taxon>
        <taxon>Tracheophyta</taxon>
        <taxon>Spermatophyta</taxon>
        <taxon>Magnoliopsida</taxon>
        <taxon>eudicotyledons</taxon>
        <taxon>Gunneridae</taxon>
        <taxon>Pentapetalae</taxon>
        <taxon>rosids</taxon>
        <taxon>malvids</taxon>
        <taxon>Brassicales</taxon>
        <taxon>Brassicaceae</taxon>
        <taxon>Camelineae</taxon>
        <taxon>Arabidopsis</taxon>
    </lineage>
</organism>
<dbReference type="EMBL" id="JAEFBJ010000007">
    <property type="protein sequence ID" value="KAG7588905.1"/>
    <property type="molecule type" value="Genomic_DNA"/>
</dbReference>
<protein>
    <submittedName>
        <fullName evidence="2">Uncharacterized protein</fullName>
    </submittedName>
</protein>
<sequence length="107" mass="12187">MEALKHPKANLKKAFSIKSSGFSSTMVNTCRISFIIFMILLLFINQSALSSSVRIGLQEGRDLVCHRTLDEIERADKARLSFFCKLVFNLCNIFSLGSYSFFFLSIY</sequence>
<keyword evidence="1" id="KW-0472">Membrane</keyword>
<evidence type="ECO:0000313" key="2">
    <source>
        <dbReference type="EMBL" id="KAG7588905.1"/>
    </source>
</evidence>
<feature type="transmembrane region" description="Helical" evidence="1">
    <location>
        <begin position="21"/>
        <end position="44"/>
    </location>
</feature>
<keyword evidence="1" id="KW-0812">Transmembrane</keyword>
<dbReference type="AlphaFoldDB" id="A0A8T2BPX1"/>
<dbReference type="Proteomes" id="UP000694251">
    <property type="component" value="Chromosome 7"/>
</dbReference>
<feature type="transmembrane region" description="Helical" evidence="1">
    <location>
        <begin position="86"/>
        <end position="106"/>
    </location>
</feature>
<keyword evidence="1" id="KW-1133">Transmembrane helix</keyword>
<reference evidence="2 3" key="1">
    <citation type="submission" date="2020-12" db="EMBL/GenBank/DDBJ databases">
        <title>Concerted genomic and epigenomic changes stabilize Arabidopsis allopolyploids.</title>
        <authorList>
            <person name="Chen Z."/>
        </authorList>
    </citation>
    <scope>NUCLEOTIDE SEQUENCE [LARGE SCALE GENOMIC DNA]</scope>
    <source>
        <strain evidence="2">As9502</strain>
        <tissue evidence="2">Leaf</tissue>
    </source>
</reference>
<gene>
    <name evidence="2" type="ORF">ISN44_As07g012260</name>
</gene>
<comment type="caution">
    <text evidence="2">The sequence shown here is derived from an EMBL/GenBank/DDBJ whole genome shotgun (WGS) entry which is preliminary data.</text>
</comment>
<accession>A0A8T2BPX1</accession>
<evidence type="ECO:0000256" key="1">
    <source>
        <dbReference type="SAM" id="Phobius"/>
    </source>
</evidence>
<name>A0A8T2BPX1_ARASU</name>
<proteinExistence type="predicted"/>
<keyword evidence="3" id="KW-1185">Reference proteome</keyword>
<evidence type="ECO:0000313" key="3">
    <source>
        <dbReference type="Proteomes" id="UP000694251"/>
    </source>
</evidence>